<dbReference type="EMBL" id="MLYP01000040">
    <property type="protein sequence ID" value="OIJ91693.1"/>
    <property type="molecule type" value="Genomic_DNA"/>
</dbReference>
<dbReference type="InterPro" id="IPR000182">
    <property type="entry name" value="GNAT_dom"/>
</dbReference>
<accession>A0A1S2PD83</accession>
<evidence type="ECO:0000313" key="2">
    <source>
        <dbReference type="EMBL" id="OIJ91693.1"/>
    </source>
</evidence>
<dbReference type="InterPro" id="IPR016181">
    <property type="entry name" value="Acyl_CoA_acyltransferase"/>
</dbReference>
<dbReference type="GO" id="GO:0016747">
    <property type="term" value="F:acyltransferase activity, transferring groups other than amino-acyl groups"/>
    <property type="evidence" value="ECO:0007669"/>
    <property type="project" value="InterPro"/>
</dbReference>
<dbReference type="CDD" id="cd04301">
    <property type="entry name" value="NAT_SF"/>
    <property type="match status" value="1"/>
</dbReference>
<dbReference type="Pfam" id="PF00583">
    <property type="entry name" value="Acetyltransf_1"/>
    <property type="match status" value="1"/>
</dbReference>
<dbReference type="RefSeq" id="WP_071366915.1">
    <property type="nucleotide sequence ID" value="NZ_MLYP01000040.1"/>
</dbReference>
<protein>
    <recommendedName>
        <fullName evidence="1">N-acetyltransferase domain-containing protein</fullName>
    </recommendedName>
</protein>
<evidence type="ECO:0000313" key="3">
    <source>
        <dbReference type="Proteomes" id="UP000179935"/>
    </source>
</evidence>
<name>A0A1S2PD83_9ACTN</name>
<organism evidence="2 3">
    <name type="scientific">Streptomyces colonosanans</name>
    <dbReference type="NCBI Taxonomy" id="1428652"/>
    <lineage>
        <taxon>Bacteria</taxon>
        <taxon>Bacillati</taxon>
        <taxon>Actinomycetota</taxon>
        <taxon>Actinomycetes</taxon>
        <taxon>Kitasatosporales</taxon>
        <taxon>Streptomycetaceae</taxon>
        <taxon>Streptomyces</taxon>
    </lineage>
</organism>
<evidence type="ECO:0000259" key="1">
    <source>
        <dbReference type="PROSITE" id="PS51186"/>
    </source>
</evidence>
<dbReference type="OrthoDB" id="3824223at2"/>
<keyword evidence="3" id="KW-1185">Reference proteome</keyword>
<dbReference type="STRING" id="1428652.BIV24_15700"/>
<dbReference type="Proteomes" id="UP000179935">
    <property type="component" value="Unassembled WGS sequence"/>
</dbReference>
<dbReference type="SUPFAM" id="SSF55729">
    <property type="entry name" value="Acyl-CoA N-acyltransferases (Nat)"/>
    <property type="match status" value="1"/>
</dbReference>
<gene>
    <name evidence="2" type="ORF">BIV24_15700</name>
</gene>
<proteinExistence type="predicted"/>
<dbReference type="Gene3D" id="3.40.630.30">
    <property type="match status" value="1"/>
</dbReference>
<dbReference type="PROSITE" id="PS51186">
    <property type="entry name" value="GNAT"/>
    <property type="match status" value="1"/>
</dbReference>
<dbReference type="AlphaFoldDB" id="A0A1S2PD83"/>
<reference evidence="2 3" key="1">
    <citation type="submission" date="2016-10" db="EMBL/GenBank/DDBJ databases">
        <title>Genome sequence of Streptomyces sp. MUSC 93.</title>
        <authorList>
            <person name="Lee L.-H."/>
            <person name="Ser H.-L."/>
            <person name="Law J.W.-F."/>
        </authorList>
    </citation>
    <scope>NUCLEOTIDE SEQUENCE [LARGE SCALE GENOMIC DNA]</scope>
    <source>
        <strain evidence="2 3">MUSC 93</strain>
    </source>
</reference>
<feature type="domain" description="N-acetyltransferase" evidence="1">
    <location>
        <begin position="1"/>
        <end position="154"/>
    </location>
</feature>
<sequence length="154" mass="16570">MQAVPAVQADLPAWLRLAGEVEDLFGPMVDDPQFREAVERNIKRGTALCVRDTPDVPGGALAGGLLMSVHPPRYEISWLAVGGAWRGRGIGGLLVRAALRDLAVAPGTVEVTTFGPDHPGRDARGFYEHLGFAPVLPLSADAKRQTYRLRLSYG</sequence>
<comment type="caution">
    <text evidence="2">The sequence shown here is derived from an EMBL/GenBank/DDBJ whole genome shotgun (WGS) entry which is preliminary data.</text>
</comment>